<dbReference type="CDD" id="cd00633">
    <property type="entry name" value="Secretoglobin"/>
    <property type="match status" value="1"/>
</dbReference>
<proteinExistence type="inferred from homology"/>
<comment type="subcellular location">
    <subcellularLocation>
        <location evidence="1">Secreted</location>
    </subcellularLocation>
</comment>
<dbReference type="InterPro" id="IPR016126">
    <property type="entry name" value="Secretoglobin"/>
</dbReference>
<dbReference type="Pfam" id="PF09252">
    <property type="entry name" value="Feld-I_B"/>
    <property type="match status" value="1"/>
</dbReference>
<organism evidence="6 7">
    <name type="scientific">Felis catus</name>
    <name type="common">Cat</name>
    <name type="synonym">Felis silvestris catus</name>
    <dbReference type="NCBI Taxonomy" id="9685"/>
    <lineage>
        <taxon>Eukaryota</taxon>
        <taxon>Metazoa</taxon>
        <taxon>Chordata</taxon>
        <taxon>Craniata</taxon>
        <taxon>Vertebrata</taxon>
        <taxon>Euteleostomi</taxon>
        <taxon>Mammalia</taxon>
        <taxon>Eutheria</taxon>
        <taxon>Laurasiatheria</taxon>
        <taxon>Carnivora</taxon>
        <taxon>Feliformia</taxon>
        <taxon>Felidae</taxon>
        <taxon>Felinae</taxon>
        <taxon>Felis</taxon>
    </lineage>
</organism>
<comment type="similarity">
    <text evidence="2">Belongs to the secretoglobin family.</text>
</comment>
<dbReference type="SUPFAM" id="SSF48201">
    <property type="entry name" value="Uteroglobin-like"/>
    <property type="match status" value="1"/>
</dbReference>
<evidence type="ECO:0000256" key="4">
    <source>
        <dbReference type="ARBA" id="ARBA00022729"/>
    </source>
</evidence>
<dbReference type="Proteomes" id="UP000823872">
    <property type="component" value="Chromosome E2"/>
</dbReference>
<feature type="chain" id="PRO_5045585894" evidence="5">
    <location>
        <begin position="18"/>
        <end position="134"/>
    </location>
</feature>
<keyword evidence="7" id="KW-1185">Reference proteome</keyword>
<evidence type="ECO:0000256" key="5">
    <source>
        <dbReference type="SAM" id="SignalP"/>
    </source>
</evidence>
<protein>
    <submittedName>
        <fullName evidence="6">Uncharacterized protein</fullName>
    </submittedName>
</protein>
<dbReference type="PANTHER" id="PTHR31708:SF0">
    <property type="entry name" value="ABPBG26-RELATED"/>
    <property type="match status" value="1"/>
</dbReference>
<feature type="signal peptide" evidence="5">
    <location>
        <begin position="1"/>
        <end position="17"/>
    </location>
</feature>
<evidence type="ECO:0000256" key="3">
    <source>
        <dbReference type="ARBA" id="ARBA00022525"/>
    </source>
</evidence>
<accession>A0ABI7XLA3</accession>
<sequence>MRGALLVLALLVTQALGVKMAETCPIFYDVFFAVANGNELLLDLSLTKVNATEPERTAMKKIQDCYVENGLISRVLDGLVMAQPPSRPPESSPLLASLTGCSDSLLAQIAINEYCMGEAVQNTVEDLKLNTLGR</sequence>
<dbReference type="InterPro" id="IPR015332">
    <property type="entry name" value="CH2-like"/>
</dbReference>
<dbReference type="InterPro" id="IPR053723">
    <property type="entry name" value="Secretoglobin_Domain_sf"/>
</dbReference>
<reference evidence="6" key="2">
    <citation type="submission" date="2025-08" db="UniProtKB">
        <authorList>
            <consortium name="Ensembl"/>
        </authorList>
    </citation>
    <scope>IDENTIFICATION</scope>
    <source>
        <strain evidence="6">breed Abyssinian</strain>
    </source>
</reference>
<dbReference type="Ensembl" id="ENSFCTT00005034256.1">
    <property type="protein sequence ID" value="ENSFCTP00005023303.1"/>
    <property type="gene ID" value="ENSFCTG00005012106.1"/>
</dbReference>
<reference evidence="6" key="3">
    <citation type="submission" date="2025-09" db="UniProtKB">
        <authorList>
            <consortium name="Ensembl"/>
        </authorList>
    </citation>
    <scope>IDENTIFICATION</scope>
    <source>
        <strain evidence="6">breed Abyssinian</strain>
    </source>
</reference>
<dbReference type="Gene3D" id="1.20.920.50">
    <property type="match status" value="1"/>
</dbReference>
<evidence type="ECO:0000313" key="6">
    <source>
        <dbReference type="Ensembl" id="ENSFCTP00005023303.1"/>
    </source>
</evidence>
<keyword evidence="4 5" id="KW-0732">Signal</keyword>
<dbReference type="PROSITE" id="PS51311">
    <property type="entry name" value="SCGB"/>
    <property type="match status" value="1"/>
</dbReference>
<name>A0ABI7XLA3_FELCA</name>
<evidence type="ECO:0000256" key="2">
    <source>
        <dbReference type="ARBA" id="ARBA00008650"/>
    </source>
</evidence>
<evidence type="ECO:0000313" key="7">
    <source>
        <dbReference type="Proteomes" id="UP000823872"/>
    </source>
</evidence>
<evidence type="ECO:0000256" key="1">
    <source>
        <dbReference type="ARBA" id="ARBA00004613"/>
    </source>
</evidence>
<reference evidence="6 7" key="1">
    <citation type="submission" date="2021-02" db="EMBL/GenBank/DDBJ databases">
        <title>Safari Cat Assemblies.</title>
        <authorList>
            <person name="Bredemeyer K.R."/>
            <person name="Murphy W.J."/>
        </authorList>
    </citation>
    <scope>NUCLEOTIDE SEQUENCE [LARGE SCALE GENOMIC DNA]</scope>
</reference>
<dbReference type="InterPro" id="IPR035960">
    <property type="entry name" value="Secretoglobin_sf"/>
</dbReference>
<dbReference type="PANTHER" id="PTHR31708">
    <property type="entry name" value="ABPBG26-RELATED"/>
    <property type="match status" value="1"/>
</dbReference>
<keyword evidence="3" id="KW-0964">Secreted</keyword>